<dbReference type="KEGG" id="bbel:109476200"/>
<reference evidence="4" key="1">
    <citation type="submission" date="2025-08" db="UniProtKB">
        <authorList>
            <consortium name="RefSeq"/>
        </authorList>
    </citation>
    <scope>IDENTIFICATION</scope>
    <source>
        <tissue evidence="4">Gonad</tissue>
    </source>
</reference>
<dbReference type="InterPro" id="IPR027417">
    <property type="entry name" value="P-loop_NTPase"/>
</dbReference>
<dbReference type="AlphaFoldDB" id="A0A6P4ZSU0"/>
<proteinExistence type="predicted"/>
<dbReference type="InterPro" id="IPR007111">
    <property type="entry name" value="NACHT_NTPase"/>
</dbReference>
<dbReference type="RefSeq" id="XP_019632681.1">
    <property type="nucleotide sequence ID" value="XM_019777122.1"/>
</dbReference>
<dbReference type="PANTHER" id="PTHR46844">
    <property type="entry name" value="SLR5058 PROTEIN"/>
    <property type="match status" value="1"/>
</dbReference>
<evidence type="ECO:0000313" key="3">
    <source>
        <dbReference type="Proteomes" id="UP000515135"/>
    </source>
</evidence>
<sequence>MAALSRQDMYLTPSELVSEDPFPHVGNDVTSYLKDFYRTQFEQERPLLLREEHELHLPDVYTDPHIQCRGDIGQSNDVSNVDSLTKIFLQPKTSTSQRNPKPKQTTTQRKVRKVHLEGSAGTGKSISCKKLAYDWATGKLTRFLLVFLIELRYITGGILDAIFDQILYNDMYLFSKQELHDYILQHPDQILFVIDGLQEVSSHSKLFQETILQKCHVLVTSRPYPKPLELDHCDTFCKIMGYTKENSLNYAMKFFKDNEETSRQVLTKVEETRSLRELAVNPLDIMLICSIWKDTSGILISGKTELYMAAIHCLVRRFCSEKGLGFDLKDHSIQQLLRCLGKLAWDGLRKVSPKLYAPFIP</sequence>
<dbReference type="GeneID" id="109476200"/>
<dbReference type="SUPFAM" id="SSF52540">
    <property type="entry name" value="P-loop containing nucleoside triphosphate hydrolases"/>
    <property type="match status" value="1"/>
</dbReference>
<organism evidence="3 4">
    <name type="scientific">Branchiostoma belcheri</name>
    <name type="common">Amphioxus</name>
    <dbReference type="NCBI Taxonomy" id="7741"/>
    <lineage>
        <taxon>Eukaryota</taxon>
        <taxon>Metazoa</taxon>
        <taxon>Chordata</taxon>
        <taxon>Cephalochordata</taxon>
        <taxon>Leptocardii</taxon>
        <taxon>Amphioxiformes</taxon>
        <taxon>Branchiostomatidae</taxon>
        <taxon>Branchiostoma</taxon>
    </lineage>
</organism>
<gene>
    <name evidence="4" type="primary">LOC109476200</name>
</gene>
<name>A0A6P4ZSU0_BRABE</name>
<dbReference type="Pfam" id="PF05729">
    <property type="entry name" value="NACHT"/>
    <property type="match status" value="1"/>
</dbReference>
<dbReference type="PROSITE" id="PS50837">
    <property type="entry name" value="NACHT"/>
    <property type="match status" value="1"/>
</dbReference>
<protein>
    <submittedName>
        <fullName evidence="4">MHC class II transactivator-like</fullName>
    </submittedName>
</protein>
<dbReference type="Proteomes" id="UP000515135">
    <property type="component" value="Unplaced"/>
</dbReference>
<dbReference type="PANTHER" id="PTHR46844:SF1">
    <property type="entry name" value="SLR5058 PROTEIN"/>
    <property type="match status" value="1"/>
</dbReference>
<dbReference type="Gene3D" id="3.40.50.300">
    <property type="entry name" value="P-loop containing nucleotide triphosphate hydrolases"/>
    <property type="match status" value="1"/>
</dbReference>
<evidence type="ECO:0000313" key="4">
    <source>
        <dbReference type="RefSeq" id="XP_019632681.1"/>
    </source>
</evidence>
<evidence type="ECO:0000256" key="1">
    <source>
        <dbReference type="SAM" id="MobiDB-lite"/>
    </source>
</evidence>
<keyword evidence="3" id="KW-1185">Reference proteome</keyword>
<evidence type="ECO:0000259" key="2">
    <source>
        <dbReference type="PROSITE" id="PS50837"/>
    </source>
</evidence>
<dbReference type="OrthoDB" id="120976at2759"/>
<accession>A0A6P4ZSU0</accession>
<feature type="compositionally biased region" description="Polar residues" evidence="1">
    <location>
        <begin position="92"/>
        <end position="108"/>
    </location>
</feature>
<feature type="region of interest" description="Disordered" evidence="1">
    <location>
        <begin position="92"/>
        <end position="112"/>
    </location>
</feature>
<feature type="domain" description="NACHT" evidence="2">
    <location>
        <begin position="112"/>
        <end position="223"/>
    </location>
</feature>